<gene>
    <name evidence="1" type="ORF">SCHPADRAFT_717760</name>
</gene>
<dbReference type="Proteomes" id="UP000053477">
    <property type="component" value="Unassembled WGS sequence"/>
</dbReference>
<dbReference type="EMBL" id="KQ086281">
    <property type="protein sequence ID" value="KLO05647.1"/>
    <property type="molecule type" value="Genomic_DNA"/>
</dbReference>
<evidence type="ECO:0000313" key="1">
    <source>
        <dbReference type="EMBL" id="KLO05647.1"/>
    </source>
</evidence>
<name>A0A0H2R2S7_9AGAM</name>
<accession>A0A0H2R2S7</accession>
<evidence type="ECO:0000313" key="2">
    <source>
        <dbReference type="Proteomes" id="UP000053477"/>
    </source>
</evidence>
<sequence>MDATVLREAMIEKKLEELGYTSDDINKTYLDDHAWKWNSLILQPRPLTERIWNKTRPQLEETIRLRRQRREERIRKNKPLRIAELTNFYDDYRKTYQSPNLLPQAILASVPGIHAALSDHEYSYSLNGIFGSKNRILSQLPTTLKRFHRMVMEDYIEVLAREGDSSFRTNDKWVERFTALDEEDVFQLTFWEPEPRVDQIVWVKRALSFVDTPQGICSYDMLEAVGWWTPLSPAPLPVIHIANMIVRQLGLSIDISMSQMMSYGCTFLCNRCENPELMCWISLVSIRRRKALLLLKTHSLISSIISRINRWCTRMRWRRTACLAGKYLSTIATANQTRQQ</sequence>
<organism evidence="1 2">
    <name type="scientific">Schizopora paradoxa</name>
    <dbReference type="NCBI Taxonomy" id="27342"/>
    <lineage>
        <taxon>Eukaryota</taxon>
        <taxon>Fungi</taxon>
        <taxon>Dikarya</taxon>
        <taxon>Basidiomycota</taxon>
        <taxon>Agaricomycotina</taxon>
        <taxon>Agaricomycetes</taxon>
        <taxon>Hymenochaetales</taxon>
        <taxon>Schizoporaceae</taxon>
        <taxon>Schizopora</taxon>
    </lineage>
</organism>
<dbReference type="InParanoid" id="A0A0H2R2S7"/>
<reference evidence="1 2" key="1">
    <citation type="submission" date="2015-04" db="EMBL/GenBank/DDBJ databases">
        <title>Complete genome sequence of Schizopora paradoxa KUC8140, a cosmopolitan wood degrader in East Asia.</title>
        <authorList>
            <consortium name="DOE Joint Genome Institute"/>
            <person name="Min B."/>
            <person name="Park H."/>
            <person name="Jang Y."/>
            <person name="Kim J.-J."/>
            <person name="Kim K.H."/>
            <person name="Pangilinan J."/>
            <person name="Lipzen A."/>
            <person name="Riley R."/>
            <person name="Grigoriev I.V."/>
            <person name="Spatafora J.W."/>
            <person name="Choi I.-G."/>
        </authorList>
    </citation>
    <scope>NUCLEOTIDE SEQUENCE [LARGE SCALE GENOMIC DNA]</scope>
    <source>
        <strain evidence="1 2">KUC8140</strain>
    </source>
</reference>
<protein>
    <submittedName>
        <fullName evidence="1">Uncharacterized protein</fullName>
    </submittedName>
</protein>
<dbReference type="AlphaFoldDB" id="A0A0H2R2S7"/>
<proteinExistence type="predicted"/>
<keyword evidence="2" id="KW-1185">Reference proteome</keyword>